<dbReference type="InterPro" id="IPR003593">
    <property type="entry name" value="AAA+_ATPase"/>
</dbReference>
<dbReference type="PROSITE" id="PS00674">
    <property type="entry name" value="AAA"/>
    <property type="match status" value="1"/>
</dbReference>
<dbReference type="SMART" id="SM00382">
    <property type="entry name" value="AAA"/>
    <property type="match status" value="2"/>
</dbReference>
<dbReference type="InterPro" id="IPR041569">
    <property type="entry name" value="AAA_lid_3"/>
</dbReference>
<dbReference type="GO" id="GO:0016887">
    <property type="term" value="F:ATP hydrolysis activity"/>
    <property type="evidence" value="ECO:0007669"/>
    <property type="project" value="InterPro"/>
</dbReference>
<dbReference type="Pfam" id="PF17862">
    <property type="entry name" value="AAA_lid_3"/>
    <property type="match status" value="2"/>
</dbReference>
<protein>
    <submittedName>
        <fullName evidence="5">P-loop containing nucleoside triphosphate hydrolase protein</fullName>
    </submittedName>
</protein>
<dbReference type="PANTHER" id="PTHR23077:SF194">
    <property type="entry name" value="ATPASE FAMILY GENE 2 PROTEIN HOMOLOG B"/>
    <property type="match status" value="1"/>
</dbReference>
<reference evidence="6" key="1">
    <citation type="journal article" date="2018" name="Nat. Microbiol.">
        <title>Leveraging single-cell genomics to expand the fungal tree of life.</title>
        <authorList>
            <person name="Ahrendt S.R."/>
            <person name="Quandt C.A."/>
            <person name="Ciobanu D."/>
            <person name="Clum A."/>
            <person name="Salamov A."/>
            <person name="Andreopoulos B."/>
            <person name="Cheng J.F."/>
            <person name="Woyke T."/>
            <person name="Pelin A."/>
            <person name="Henrissat B."/>
            <person name="Reynolds N.K."/>
            <person name="Benny G.L."/>
            <person name="Smith M.E."/>
            <person name="James T.Y."/>
            <person name="Grigoriev I.V."/>
        </authorList>
    </citation>
    <scope>NUCLEOTIDE SEQUENCE [LARGE SCALE GENOMIC DNA]</scope>
    <source>
        <strain evidence="6">Benny S71-1</strain>
    </source>
</reference>
<dbReference type="SUPFAM" id="SSF52540">
    <property type="entry name" value="P-loop containing nucleoside triphosphate hydrolases"/>
    <property type="match status" value="2"/>
</dbReference>
<organism evidence="5 6">
    <name type="scientific">Syncephalis pseudoplumigaleata</name>
    <dbReference type="NCBI Taxonomy" id="1712513"/>
    <lineage>
        <taxon>Eukaryota</taxon>
        <taxon>Fungi</taxon>
        <taxon>Fungi incertae sedis</taxon>
        <taxon>Zoopagomycota</taxon>
        <taxon>Zoopagomycotina</taxon>
        <taxon>Zoopagomycetes</taxon>
        <taxon>Zoopagales</taxon>
        <taxon>Piptocephalidaceae</taxon>
        <taxon>Syncephalis</taxon>
    </lineage>
</organism>
<evidence type="ECO:0000313" key="5">
    <source>
        <dbReference type="EMBL" id="RKP25507.1"/>
    </source>
</evidence>
<dbReference type="AlphaFoldDB" id="A0A4P9YZC9"/>
<dbReference type="FunFam" id="3.40.50.300:FF:001440">
    <property type="entry name" value="ATPase, AAA family protein"/>
    <property type="match status" value="1"/>
</dbReference>
<dbReference type="OrthoDB" id="5421at2759"/>
<keyword evidence="2 3" id="KW-0067">ATP-binding</keyword>
<comment type="similarity">
    <text evidence="3">Belongs to the AAA ATPase family.</text>
</comment>
<dbReference type="Gene3D" id="1.10.8.60">
    <property type="match status" value="2"/>
</dbReference>
<gene>
    <name evidence="5" type="ORF">SYNPS1DRAFT_32956</name>
</gene>
<evidence type="ECO:0000313" key="6">
    <source>
        <dbReference type="Proteomes" id="UP000278143"/>
    </source>
</evidence>
<dbReference type="InterPro" id="IPR027417">
    <property type="entry name" value="P-loop_NTPase"/>
</dbReference>
<dbReference type="PANTHER" id="PTHR23077">
    <property type="entry name" value="AAA-FAMILY ATPASE"/>
    <property type="match status" value="1"/>
</dbReference>
<dbReference type="InterPro" id="IPR003960">
    <property type="entry name" value="ATPase_AAA_CS"/>
</dbReference>
<dbReference type="Proteomes" id="UP000278143">
    <property type="component" value="Unassembled WGS sequence"/>
</dbReference>
<dbReference type="Pfam" id="PF00004">
    <property type="entry name" value="AAA"/>
    <property type="match status" value="3"/>
</dbReference>
<name>A0A4P9YZC9_9FUNG</name>
<accession>A0A4P9YZC9</accession>
<feature type="domain" description="AAA+ ATPase" evidence="4">
    <location>
        <begin position="72"/>
        <end position="176"/>
    </location>
</feature>
<dbReference type="GO" id="GO:0005524">
    <property type="term" value="F:ATP binding"/>
    <property type="evidence" value="ECO:0007669"/>
    <property type="project" value="UniProtKB-KW"/>
</dbReference>
<keyword evidence="1 3" id="KW-0547">Nucleotide-binding</keyword>
<evidence type="ECO:0000256" key="2">
    <source>
        <dbReference type="ARBA" id="ARBA00022840"/>
    </source>
</evidence>
<keyword evidence="5" id="KW-0378">Hydrolase</keyword>
<dbReference type="FunFam" id="1.10.8.60:FF:000038">
    <property type="entry name" value="spermatogenesis-associated protein 5-like protein 1"/>
    <property type="match status" value="1"/>
</dbReference>
<dbReference type="InterPro" id="IPR050168">
    <property type="entry name" value="AAA_ATPase_domain"/>
</dbReference>
<sequence>MASVADSSLDYWAEHLSAIRLDDEQTDQARQAGGTPREKPLPGLERAYAGLLEMVIYPLRYPHYFTRLNIQPPKGILLYGPPGVGKTHLVTQVASLCRAALISIHGASDALTPHRHATGMGGQESRVVAQLLTLMDGMASSARWVVVAATNRPNAIDPALRRPGRFDRELSVDPPGERVRLEILRYLTSHLAMGADVSFDELARQTNGYVGADLAALCREAIAAAVLRKSQAADASLEVVRSDFVRALATVVPSLLRSTQVDVSMTTWDSIGGLEEAKKRLRQAVEWPMLYPDTFRRLGLKAPRGVLLYGPPGCSKTTLVKAVANTSGASFFTLSGAAVYSAYVGESERIVRDLFHRARQSRPAVIFLDEVDALVGKRELGGDGSGDPVRDRLLAALLNEMDGVETADSVLVVGATNRPDMLDAALLRPGRFDRQIYASSRVVIPPPDAPARRQILAVHTKHVPLAANVALDAIADQTHKYSGADLQNICREAALSALRRDHSTRQVTMQDFSDALRIVQPSLSDETLAWYSEYNARISRSSQPAS</sequence>
<evidence type="ECO:0000256" key="3">
    <source>
        <dbReference type="RuleBase" id="RU003651"/>
    </source>
</evidence>
<keyword evidence="6" id="KW-1185">Reference proteome</keyword>
<dbReference type="Gene3D" id="3.40.50.300">
    <property type="entry name" value="P-loop containing nucleotide triphosphate hydrolases"/>
    <property type="match status" value="3"/>
</dbReference>
<evidence type="ECO:0000259" key="4">
    <source>
        <dbReference type="SMART" id="SM00382"/>
    </source>
</evidence>
<proteinExistence type="inferred from homology"/>
<evidence type="ECO:0000256" key="1">
    <source>
        <dbReference type="ARBA" id="ARBA00022741"/>
    </source>
</evidence>
<dbReference type="InterPro" id="IPR003959">
    <property type="entry name" value="ATPase_AAA_core"/>
</dbReference>
<feature type="domain" description="AAA+ ATPase" evidence="4">
    <location>
        <begin position="302"/>
        <end position="443"/>
    </location>
</feature>
<dbReference type="EMBL" id="KZ989722">
    <property type="protein sequence ID" value="RKP25507.1"/>
    <property type="molecule type" value="Genomic_DNA"/>
</dbReference>